<keyword evidence="1" id="KW-0472">Membrane</keyword>
<reference evidence="2 3" key="1">
    <citation type="journal article" date="2005" name="Proc. Natl. Acad. Sci. U.S.A.">
        <title>The complete genome sequence of Mycobacterium avium subspecies paratuberculosis.</title>
        <authorList>
            <person name="Li L."/>
            <person name="Bannantine J.P."/>
            <person name="Zhang Q."/>
            <person name="Amonsin A."/>
            <person name="May B.J."/>
            <person name="Alt D."/>
            <person name="Banerji N."/>
            <person name="Kanjilal S."/>
            <person name="Kapur V."/>
        </authorList>
    </citation>
    <scope>NUCLEOTIDE SEQUENCE [LARGE SCALE GENOMIC DNA]</scope>
    <source>
        <strain evidence="3">ATCC BAA-968 / K-10</strain>
    </source>
</reference>
<dbReference type="PANTHER" id="PTHR39419:SF1">
    <property type="entry name" value="SLL0814 PROTEIN"/>
    <property type="match status" value="1"/>
</dbReference>
<feature type="transmembrane region" description="Helical" evidence="1">
    <location>
        <begin position="276"/>
        <end position="297"/>
    </location>
</feature>
<organism evidence="2 3">
    <name type="scientific">Mycolicibacterium paratuberculosis (strain ATCC BAA-968 / K-10)</name>
    <name type="common">Mycobacterium paratuberculosis</name>
    <dbReference type="NCBI Taxonomy" id="262316"/>
    <lineage>
        <taxon>Bacteria</taxon>
        <taxon>Bacillati</taxon>
        <taxon>Actinomycetota</taxon>
        <taxon>Actinomycetes</taxon>
        <taxon>Mycobacteriales</taxon>
        <taxon>Mycobacteriaceae</taxon>
        <taxon>Mycobacterium</taxon>
        <taxon>Mycobacterium avium complex (MAC)</taxon>
    </lineage>
</organism>
<dbReference type="Proteomes" id="UP000000580">
    <property type="component" value="Chromosome"/>
</dbReference>
<accession>Q73TA1</accession>
<dbReference type="AlphaFoldDB" id="Q73TA1"/>
<proteinExistence type="predicted"/>
<protein>
    <recommendedName>
        <fullName evidence="4">Carotenoid biosynthesis protein</fullName>
    </recommendedName>
</protein>
<evidence type="ECO:0008006" key="4">
    <source>
        <dbReference type="Google" id="ProtNLM"/>
    </source>
</evidence>
<feature type="transmembrane region" description="Helical" evidence="1">
    <location>
        <begin position="234"/>
        <end position="256"/>
    </location>
</feature>
<dbReference type="Pfam" id="PF04240">
    <property type="entry name" value="Caroten_synth"/>
    <property type="match status" value="1"/>
</dbReference>
<feature type="transmembrane region" description="Helical" evidence="1">
    <location>
        <begin position="194"/>
        <end position="213"/>
    </location>
</feature>
<evidence type="ECO:0000313" key="3">
    <source>
        <dbReference type="Proteomes" id="UP000000580"/>
    </source>
</evidence>
<dbReference type="KEGG" id="mpa:MAP_3817c"/>
<gene>
    <name evidence="2" type="ordered locus">MAP_3817c</name>
</gene>
<evidence type="ECO:0000256" key="1">
    <source>
        <dbReference type="SAM" id="Phobius"/>
    </source>
</evidence>
<feature type="transmembrane region" description="Helical" evidence="1">
    <location>
        <begin position="155"/>
        <end position="174"/>
    </location>
</feature>
<keyword evidence="1" id="KW-0812">Transmembrane</keyword>
<dbReference type="PANTHER" id="PTHR39419">
    <property type="entry name" value="SLL0814 PROTEIN"/>
    <property type="match status" value="1"/>
</dbReference>
<feature type="transmembrane region" description="Helical" evidence="1">
    <location>
        <begin position="27"/>
        <end position="48"/>
    </location>
</feature>
<feature type="transmembrane region" description="Helical" evidence="1">
    <location>
        <begin position="124"/>
        <end position="143"/>
    </location>
</feature>
<sequence length="312" mass="33478">MTSEDHTAVATDTLTRSPSQTDARWQVLRASCWVLLVLTLLAAVVMAVRPSLAAQAGAAQMGFLILFVVVHAWLGYSARGMAAFVAIAGIVAFALEAIGVATGFPFGSYTHHLPGPKPLGVPPVAIASWIIFGWLAWALARVIMRPVPGVAVGGAERFTTPIVATLILGGYDLVYDPIGATAHDWYSYDHPTGALGVPLSNFLGWLLTGWLIFQLVALVEPRFPGSPVTRTRTYWLLPCLFWLSTTTQIFTSLIHPPDGFAVRGGKTIQLADVYESGASAALFTIVLTGIMALVRLYRRQASKTLRSSADEA</sequence>
<dbReference type="STRING" id="262316.MAP_3817c"/>
<dbReference type="eggNOG" id="COG2324">
    <property type="taxonomic scope" value="Bacteria"/>
</dbReference>
<dbReference type="HOGENOM" id="CLU_081195_0_0_11"/>
<keyword evidence="3" id="KW-1185">Reference proteome</keyword>
<feature type="transmembrane region" description="Helical" evidence="1">
    <location>
        <begin position="81"/>
        <end position="104"/>
    </location>
</feature>
<name>Q73TA1_MYCPA</name>
<dbReference type="EMBL" id="AE016958">
    <property type="protein sequence ID" value="AAS06367.1"/>
    <property type="molecule type" value="Genomic_DNA"/>
</dbReference>
<keyword evidence="1" id="KW-1133">Transmembrane helix</keyword>
<feature type="transmembrane region" description="Helical" evidence="1">
    <location>
        <begin position="54"/>
        <end position="74"/>
    </location>
</feature>
<dbReference type="InterPro" id="IPR007354">
    <property type="entry name" value="CruF-like"/>
</dbReference>
<evidence type="ECO:0000313" key="2">
    <source>
        <dbReference type="EMBL" id="AAS06367.1"/>
    </source>
</evidence>